<keyword evidence="3" id="KW-1185">Reference proteome</keyword>
<evidence type="ECO:0000313" key="3">
    <source>
        <dbReference type="Proteomes" id="UP000269945"/>
    </source>
</evidence>
<name>A0A9X9LH19_GULGU</name>
<feature type="region of interest" description="Disordered" evidence="1">
    <location>
        <begin position="1"/>
        <end position="31"/>
    </location>
</feature>
<comment type="caution">
    <text evidence="2">The sequence shown here is derived from an EMBL/GenBank/DDBJ whole genome shotgun (WGS) entry which is preliminary data.</text>
</comment>
<dbReference type="Proteomes" id="UP000269945">
    <property type="component" value="Unassembled WGS sequence"/>
</dbReference>
<evidence type="ECO:0000313" key="2">
    <source>
        <dbReference type="EMBL" id="VCW68003.1"/>
    </source>
</evidence>
<feature type="compositionally biased region" description="Low complexity" evidence="1">
    <location>
        <begin position="20"/>
        <end position="31"/>
    </location>
</feature>
<dbReference type="EMBL" id="CYRY02003364">
    <property type="protein sequence ID" value="VCW68003.1"/>
    <property type="molecule type" value="Genomic_DNA"/>
</dbReference>
<protein>
    <submittedName>
        <fullName evidence="2">Uncharacterized protein</fullName>
    </submittedName>
</protein>
<organism evidence="2 3">
    <name type="scientific">Gulo gulo</name>
    <name type="common">Wolverine</name>
    <name type="synonym">Gluton</name>
    <dbReference type="NCBI Taxonomy" id="48420"/>
    <lineage>
        <taxon>Eukaryota</taxon>
        <taxon>Metazoa</taxon>
        <taxon>Chordata</taxon>
        <taxon>Craniata</taxon>
        <taxon>Vertebrata</taxon>
        <taxon>Euteleostomi</taxon>
        <taxon>Mammalia</taxon>
        <taxon>Eutheria</taxon>
        <taxon>Laurasiatheria</taxon>
        <taxon>Carnivora</taxon>
        <taxon>Caniformia</taxon>
        <taxon>Musteloidea</taxon>
        <taxon>Mustelidae</taxon>
        <taxon>Guloninae</taxon>
        <taxon>Gulo</taxon>
    </lineage>
</organism>
<reference evidence="2 3" key="1">
    <citation type="submission" date="2018-10" db="EMBL/GenBank/DDBJ databases">
        <authorList>
            <person name="Ekblom R."/>
            <person name="Jareborg N."/>
        </authorList>
    </citation>
    <scope>NUCLEOTIDE SEQUENCE [LARGE SCALE GENOMIC DNA]</scope>
    <source>
        <tissue evidence="2">Muscle</tissue>
    </source>
</reference>
<feature type="non-terminal residue" evidence="2">
    <location>
        <position position="1"/>
    </location>
</feature>
<sequence length="78" mass="8289">MSRRRTTMASSTWSTPPRKPSASEPAAPAHLPLPHLRRCPPCLDLPTPEGLALGSPGLDMVYGSVVIVPLQNKDCSGL</sequence>
<accession>A0A9X9LH19</accession>
<proteinExistence type="predicted"/>
<dbReference type="AlphaFoldDB" id="A0A9X9LH19"/>
<evidence type="ECO:0000256" key="1">
    <source>
        <dbReference type="SAM" id="MobiDB-lite"/>
    </source>
</evidence>
<gene>
    <name evidence="2" type="ORF">BN2614_LOCUS2</name>
</gene>